<dbReference type="Pfam" id="PF01408">
    <property type="entry name" value="GFO_IDH_MocA"/>
    <property type="match status" value="1"/>
</dbReference>
<sequence length="380" mass="41948">MEKIRTAIIGCGKVGATHALAYSTLENSQFSAVCGSKLEKTIAFSKAYGVPAYTDIGKMIAENDIQAVSICAPHPLHAELVRQAASAGAHVLCEKPLAVTLQDCDLAIHACEKAGVKLSVISQRRYYPAVVRMADAVHSGKVGRPIIGTMTVLGWRSPEYYLLDPWRGKWKTEGGGVMVNQTVHQLDLLQWMMGPIAEVFGYWDNFNHPSVEIEDTAAAVIRFRNGAIGQFLVSNSQKPGFYGKIHVHGESGASVGVQVDGGTPYISGVSSAVDPSFNDIWTIPGEEANLEIWQKQDREMAKTIDPMNYYHQLQIKDFLDSILQDTEPPINGYEGRKTVELFTAVYRSQRDGKPVSFPLPIEEDESFDGRYSYLPYSKRK</sequence>
<dbReference type="OrthoDB" id="9815825at2"/>
<protein>
    <submittedName>
        <fullName evidence="3">Predicted dehydrogenase</fullName>
    </submittedName>
</protein>
<dbReference type="STRING" id="1678840.ATC1_131095"/>
<dbReference type="Gene3D" id="3.40.50.720">
    <property type="entry name" value="NAD(P)-binding Rossmann-like Domain"/>
    <property type="match status" value="1"/>
</dbReference>
<reference evidence="3" key="1">
    <citation type="journal article" date="2015" name="Genome Announc.">
        <title>Draft Genome Sequence of Anaerolineae Strain TC1, a Novel Isolate from a Methanogenic Wastewater Treatment System.</title>
        <authorList>
            <person name="Matsuura N."/>
            <person name="Tourlousse D.M."/>
            <person name="Sun L."/>
            <person name="Toyonaga M."/>
            <person name="Kuroda K."/>
            <person name="Ohashi A."/>
            <person name="Cruz R."/>
            <person name="Yamaguchi T."/>
            <person name="Sekiguchi Y."/>
        </authorList>
    </citation>
    <scope>NUCLEOTIDE SEQUENCE [LARGE SCALE GENOMIC DNA]</scope>
    <source>
        <strain evidence="3">TC1</strain>
    </source>
</reference>
<dbReference type="InterPro" id="IPR052515">
    <property type="entry name" value="Gfo/Idh/MocA_Oxidoreductase"/>
</dbReference>
<dbReference type="EMBL" id="DF968181">
    <property type="protein sequence ID" value="GAP41113.1"/>
    <property type="molecule type" value="Genomic_DNA"/>
</dbReference>
<evidence type="ECO:0000259" key="2">
    <source>
        <dbReference type="Pfam" id="PF22725"/>
    </source>
</evidence>
<accession>A0A0S7BWR6</accession>
<dbReference type="RefSeq" id="WP_062281675.1">
    <property type="nucleotide sequence ID" value="NZ_DF968181.1"/>
</dbReference>
<evidence type="ECO:0000313" key="3">
    <source>
        <dbReference type="EMBL" id="GAP41113.1"/>
    </source>
</evidence>
<keyword evidence="4" id="KW-1185">Reference proteome</keyword>
<feature type="domain" description="GFO/IDH/MocA-like oxidoreductase" evidence="2">
    <location>
        <begin position="131"/>
        <end position="253"/>
    </location>
</feature>
<dbReference type="Proteomes" id="UP000053370">
    <property type="component" value="Unassembled WGS sequence"/>
</dbReference>
<gene>
    <name evidence="3" type="ORF">ATC1_131095</name>
</gene>
<dbReference type="GO" id="GO:0000166">
    <property type="term" value="F:nucleotide binding"/>
    <property type="evidence" value="ECO:0007669"/>
    <property type="project" value="InterPro"/>
</dbReference>
<dbReference type="InterPro" id="IPR055170">
    <property type="entry name" value="GFO_IDH_MocA-like_dom"/>
</dbReference>
<dbReference type="Gene3D" id="3.30.360.10">
    <property type="entry name" value="Dihydrodipicolinate Reductase, domain 2"/>
    <property type="match status" value="1"/>
</dbReference>
<evidence type="ECO:0000313" key="4">
    <source>
        <dbReference type="Proteomes" id="UP000053370"/>
    </source>
</evidence>
<dbReference type="AlphaFoldDB" id="A0A0S7BWR6"/>
<dbReference type="SUPFAM" id="SSF55347">
    <property type="entry name" value="Glyceraldehyde-3-phosphate dehydrogenase-like, C-terminal domain"/>
    <property type="match status" value="1"/>
</dbReference>
<dbReference type="InterPro" id="IPR000683">
    <property type="entry name" value="Gfo/Idh/MocA-like_OxRdtase_N"/>
</dbReference>
<evidence type="ECO:0000259" key="1">
    <source>
        <dbReference type="Pfam" id="PF01408"/>
    </source>
</evidence>
<dbReference type="PANTHER" id="PTHR43249:SF1">
    <property type="entry name" value="D-GLUCOSIDE 3-DEHYDROGENASE"/>
    <property type="match status" value="1"/>
</dbReference>
<organism evidence="3">
    <name type="scientific">Flexilinea flocculi</name>
    <dbReference type="NCBI Taxonomy" id="1678840"/>
    <lineage>
        <taxon>Bacteria</taxon>
        <taxon>Bacillati</taxon>
        <taxon>Chloroflexota</taxon>
        <taxon>Anaerolineae</taxon>
        <taxon>Anaerolineales</taxon>
        <taxon>Anaerolineaceae</taxon>
        <taxon>Flexilinea</taxon>
    </lineage>
</organism>
<dbReference type="InterPro" id="IPR036291">
    <property type="entry name" value="NAD(P)-bd_dom_sf"/>
</dbReference>
<name>A0A0S7BWR6_9CHLR</name>
<proteinExistence type="predicted"/>
<dbReference type="PANTHER" id="PTHR43249">
    <property type="entry name" value="UDP-N-ACETYL-2-AMINO-2-DEOXY-D-GLUCURONATE OXIDASE"/>
    <property type="match status" value="1"/>
</dbReference>
<dbReference type="Pfam" id="PF22725">
    <property type="entry name" value="GFO_IDH_MocA_C3"/>
    <property type="match status" value="1"/>
</dbReference>
<dbReference type="SUPFAM" id="SSF51735">
    <property type="entry name" value="NAD(P)-binding Rossmann-fold domains"/>
    <property type="match status" value="1"/>
</dbReference>
<feature type="domain" description="Gfo/Idh/MocA-like oxidoreductase N-terminal" evidence="1">
    <location>
        <begin position="4"/>
        <end position="120"/>
    </location>
</feature>